<evidence type="ECO:0008006" key="14">
    <source>
        <dbReference type="Google" id="ProtNLM"/>
    </source>
</evidence>
<evidence type="ECO:0000256" key="2">
    <source>
        <dbReference type="ARBA" id="ARBA00022553"/>
    </source>
</evidence>
<evidence type="ECO:0000256" key="3">
    <source>
        <dbReference type="ARBA" id="ARBA00023012"/>
    </source>
</evidence>
<dbReference type="Gene3D" id="1.10.10.60">
    <property type="entry name" value="Homeodomain-like"/>
    <property type="match status" value="1"/>
</dbReference>
<feature type="compositionally biased region" description="Polar residues" evidence="10">
    <location>
        <begin position="141"/>
        <end position="156"/>
    </location>
</feature>
<name>A0A1D6GVS0_MAIZE</name>
<dbReference type="InterPro" id="IPR006447">
    <property type="entry name" value="Myb_dom_plants"/>
</dbReference>
<protein>
    <recommendedName>
        <fullName evidence="14">Two-component response regulator ORR26</fullName>
    </recommendedName>
</protein>
<evidence type="ECO:0000259" key="11">
    <source>
        <dbReference type="PROSITE" id="PS50110"/>
    </source>
</evidence>
<keyword evidence="7" id="KW-0804">Transcription</keyword>
<dbReference type="NCBIfam" id="TIGR01557">
    <property type="entry name" value="myb_SHAQKYF"/>
    <property type="match status" value="1"/>
</dbReference>
<dbReference type="InParanoid" id="A0A1D6GVS0"/>
<dbReference type="SUPFAM" id="SSF46689">
    <property type="entry name" value="Homeodomain-like"/>
    <property type="match status" value="1"/>
</dbReference>
<sequence length="793" mass="86737">MMERLSALVLDGDPASLSTISETLAKFNFRVVSFQTAEAALDFIKCGAAKAADLDLVLVEVNLNNMAPGTSANPDLFHHILNELQVPLTAMCSRDDEEALSKCMNLGACFHLLKPLNRRSFSILWHQALEHKSKKAAPQRPSLNDSTKNRMVSPSTEKPKEVLILERNNLSVPQSNGYEEPKKQNRVTWTIELHEKFLEAVEALGGNKSARPEKILHLMNVKGLTVKHIGSHLQKHRLRNQNTKQGQRQENASRKPISRQGEATSESITPRVETDGEVYPSRLWTKVKKRSVDTSALKTGMHTCTSGNDNEGTESVWDRYENNLQVFAENKKRWMFTSEHQWPRRNNIDTTDEGDPNEAPETAAGASIEIFGSSSLISDQVGEKNRVESDRDNNTVWSTDLLEGIMSIGYGASIESSGSSSLLANDQVGENNHSEAARANDSMGNITLLEAYGGAYIGTSGSGSLLTGDLVRQNGCAEATRHNDNLWGVNLPQGYGAFTEISGSSNMLTSYQVGENNGTEFARDNGHMENISLLEVYGASIENAGSSSMLTSDQVGQSNLTEADRIYDTMGSINYLEGTVDPEYIAPMDYSVAWAHLEGNGPDLRSPSDGREEAYSFWMSQLAGPQDYQSLGPEGFLQVGDDAYNDALRSVGLVNVDEQATQGWQEQQSLSMEDLLQVDDVAWDDTLISMGLINLLDEPMAEEAAIGGSQGQQSLAPEVLQAGDNAYGDDLGSIEMVNLLNEPMTQEAAIADALVDDPMTLIAQDDVPWAWSPAVPGDYGIDWIQDPNAELYG</sequence>
<keyword evidence="4" id="KW-0805">Transcription regulation</keyword>
<dbReference type="GO" id="GO:0009736">
    <property type="term" value="P:cytokinin-activated signaling pathway"/>
    <property type="evidence" value="ECO:0007669"/>
    <property type="project" value="InterPro"/>
</dbReference>
<evidence type="ECO:0000313" key="13">
    <source>
        <dbReference type="EMBL" id="AQK66985.1"/>
    </source>
</evidence>
<dbReference type="GO" id="GO:0005634">
    <property type="term" value="C:nucleus"/>
    <property type="evidence" value="ECO:0007669"/>
    <property type="project" value="UniProtKB-SubCell"/>
</dbReference>
<evidence type="ECO:0000256" key="8">
    <source>
        <dbReference type="ARBA" id="ARBA00023242"/>
    </source>
</evidence>
<dbReference type="EMBL" id="CM000781">
    <property type="protein sequence ID" value="AQK66985.1"/>
    <property type="molecule type" value="Genomic_DNA"/>
</dbReference>
<dbReference type="PROSITE" id="PS51294">
    <property type="entry name" value="HTH_MYB"/>
    <property type="match status" value="1"/>
</dbReference>
<accession>A0A1D6GVS0</accession>
<evidence type="ECO:0000256" key="1">
    <source>
        <dbReference type="ARBA" id="ARBA00004123"/>
    </source>
</evidence>
<dbReference type="GO" id="GO:0000160">
    <property type="term" value="P:phosphorelay signal transduction system"/>
    <property type="evidence" value="ECO:0007669"/>
    <property type="project" value="UniProtKB-KW"/>
</dbReference>
<dbReference type="InterPro" id="IPR001789">
    <property type="entry name" value="Sig_transdc_resp-reg_receiver"/>
</dbReference>
<dbReference type="PANTHER" id="PTHR43874:SF86">
    <property type="entry name" value="TWO-COMPONENT RESPONSE REGULATOR ORR26"/>
    <property type="match status" value="1"/>
</dbReference>
<evidence type="ECO:0000256" key="10">
    <source>
        <dbReference type="SAM" id="MobiDB-lite"/>
    </source>
</evidence>
<feature type="compositionally biased region" description="Basic residues" evidence="10">
    <location>
        <begin position="230"/>
        <end position="239"/>
    </location>
</feature>
<organism evidence="13">
    <name type="scientific">Zea mays</name>
    <name type="common">Maize</name>
    <dbReference type="NCBI Taxonomy" id="4577"/>
    <lineage>
        <taxon>Eukaryota</taxon>
        <taxon>Viridiplantae</taxon>
        <taxon>Streptophyta</taxon>
        <taxon>Embryophyta</taxon>
        <taxon>Tracheophyta</taxon>
        <taxon>Spermatophyta</taxon>
        <taxon>Magnoliopsida</taxon>
        <taxon>Liliopsida</taxon>
        <taxon>Poales</taxon>
        <taxon>Poaceae</taxon>
        <taxon>PACMAD clade</taxon>
        <taxon>Panicoideae</taxon>
        <taxon>Andropogonodae</taxon>
        <taxon>Andropogoneae</taxon>
        <taxon>Tripsacinae</taxon>
        <taxon>Zea</taxon>
    </lineage>
</organism>
<evidence type="ECO:0000259" key="12">
    <source>
        <dbReference type="PROSITE" id="PS51294"/>
    </source>
</evidence>
<dbReference type="SMR" id="A0A1D6GVS0"/>
<dbReference type="PROSITE" id="PS50110">
    <property type="entry name" value="RESPONSE_REGULATORY"/>
    <property type="match status" value="1"/>
</dbReference>
<proteinExistence type="predicted"/>
<evidence type="ECO:0000256" key="4">
    <source>
        <dbReference type="ARBA" id="ARBA00023015"/>
    </source>
</evidence>
<feature type="compositionally biased region" description="Polar residues" evidence="10">
    <location>
        <begin position="240"/>
        <end position="250"/>
    </location>
</feature>
<evidence type="ECO:0000256" key="7">
    <source>
        <dbReference type="ARBA" id="ARBA00023163"/>
    </source>
</evidence>
<dbReference type="SUPFAM" id="SSF52172">
    <property type="entry name" value="CheY-like"/>
    <property type="match status" value="1"/>
</dbReference>
<evidence type="ECO:0000256" key="5">
    <source>
        <dbReference type="ARBA" id="ARBA00023125"/>
    </source>
</evidence>
<dbReference type="ExpressionAtlas" id="A0A1D6GVS0">
    <property type="expression patterns" value="baseline and differential"/>
</dbReference>
<dbReference type="InterPro" id="IPR009057">
    <property type="entry name" value="Homeodomain-like_sf"/>
</dbReference>
<feature type="domain" description="HTH myb-type" evidence="12">
    <location>
        <begin position="182"/>
        <end position="241"/>
    </location>
</feature>
<feature type="region of interest" description="Disordered" evidence="10">
    <location>
        <begin position="230"/>
        <end position="274"/>
    </location>
</feature>
<comment type="caution">
    <text evidence="9">Lacks conserved residue(s) required for the propagation of feature annotation.</text>
</comment>
<comment type="subcellular location">
    <subcellularLocation>
        <location evidence="1">Nucleus</location>
    </subcellularLocation>
</comment>
<keyword evidence="6" id="KW-0010">Activator</keyword>
<keyword evidence="5" id="KW-0238">DNA-binding</keyword>
<gene>
    <name evidence="13" type="ORF">ZEAMMB73_Zm00001d014723</name>
</gene>
<dbReference type="FunFam" id="1.10.10.60:FF:000007">
    <property type="entry name" value="Two-component response regulator"/>
    <property type="match status" value="1"/>
</dbReference>
<dbReference type="InterPro" id="IPR017930">
    <property type="entry name" value="Myb_dom"/>
</dbReference>
<dbReference type="AlphaFoldDB" id="A0A1D6GVS0"/>
<dbReference type="GO" id="GO:0003677">
    <property type="term" value="F:DNA binding"/>
    <property type="evidence" value="ECO:0007669"/>
    <property type="project" value="UniProtKB-KW"/>
</dbReference>
<dbReference type="Gene3D" id="3.40.50.2300">
    <property type="match status" value="1"/>
</dbReference>
<evidence type="ECO:0000256" key="9">
    <source>
        <dbReference type="PROSITE-ProRule" id="PRU00169"/>
    </source>
</evidence>
<reference evidence="13" key="1">
    <citation type="submission" date="2015-12" db="EMBL/GenBank/DDBJ databases">
        <title>Update maize B73 reference genome by single molecule sequencing technologies.</title>
        <authorList>
            <consortium name="Maize Genome Sequencing Project"/>
            <person name="Ware D."/>
        </authorList>
    </citation>
    <scope>NUCLEOTIDE SEQUENCE</scope>
    <source>
        <tissue evidence="13">Seedling</tissue>
    </source>
</reference>
<feature type="region of interest" description="Disordered" evidence="10">
    <location>
        <begin position="134"/>
        <end position="157"/>
    </location>
</feature>
<dbReference type="InterPro" id="IPR045279">
    <property type="entry name" value="ARR-like"/>
</dbReference>
<keyword evidence="2" id="KW-0597">Phosphoprotein</keyword>
<dbReference type="PANTHER" id="PTHR43874">
    <property type="entry name" value="TWO-COMPONENT RESPONSE REGULATOR"/>
    <property type="match status" value="1"/>
</dbReference>
<feature type="domain" description="Response regulatory" evidence="11">
    <location>
        <begin position="6"/>
        <end position="129"/>
    </location>
</feature>
<keyword evidence="8" id="KW-0539">Nucleus</keyword>
<dbReference type="Pfam" id="PF00249">
    <property type="entry name" value="Myb_DNA-binding"/>
    <property type="match status" value="1"/>
</dbReference>
<dbReference type="InterPro" id="IPR001005">
    <property type="entry name" value="SANT/Myb"/>
</dbReference>
<evidence type="ECO:0000256" key="6">
    <source>
        <dbReference type="ARBA" id="ARBA00023159"/>
    </source>
</evidence>
<keyword evidence="3" id="KW-0902">Two-component regulatory system</keyword>
<dbReference type="PaxDb" id="4577-GRMZM2G133262_P01"/>
<dbReference type="InterPro" id="IPR011006">
    <property type="entry name" value="CheY-like_superfamily"/>
</dbReference>